<name>A0A6B1DNW1_9CHLR</name>
<proteinExistence type="predicted"/>
<dbReference type="EMBL" id="VXPY01000013">
    <property type="protein sequence ID" value="MYD89210.1"/>
    <property type="molecule type" value="Genomic_DNA"/>
</dbReference>
<evidence type="ECO:0008006" key="2">
    <source>
        <dbReference type="Google" id="ProtNLM"/>
    </source>
</evidence>
<comment type="caution">
    <text evidence="1">The sequence shown here is derived from an EMBL/GenBank/DDBJ whole genome shotgun (WGS) entry which is preliminary data.</text>
</comment>
<accession>A0A6B1DNW1</accession>
<protein>
    <recommendedName>
        <fullName evidence="2">ATP-binding cassette domain-containing protein</fullName>
    </recommendedName>
</protein>
<reference evidence="1" key="1">
    <citation type="submission" date="2019-09" db="EMBL/GenBank/DDBJ databases">
        <title>Characterisation of the sponge microbiome using genome-centric metagenomics.</title>
        <authorList>
            <person name="Engelberts J.P."/>
            <person name="Robbins S.J."/>
            <person name="De Goeij J.M."/>
            <person name="Aranda M."/>
            <person name="Bell S.C."/>
            <person name="Webster N.S."/>
        </authorList>
    </citation>
    <scope>NUCLEOTIDE SEQUENCE</scope>
    <source>
        <strain evidence="1">SB0662_bin_9</strain>
    </source>
</reference>
<dbReference type="Gene3D" id="3.40.50.300">
    <property type="entry name" value="P-loop containing nucleotide triphosphate hydrolases"/>
    <property type="match status" value="1"/>
</dbReference>
<sequence>MALMMLQQPNFLVLDEPTNNLDIQSAEILEEFPGTFGDYLANLATSQKRKPRSAPAAGQDILTRVPKASVRTRTASRYPSISMCSSGVWSSSESPGP</sequence>
<organism evidence="1">
    <name type="scientific">Caldilineaceae bacterium SB0662_bin_9</name>
    <dbReference type="NCBI Taxonomy" id="2605258"/>
    <lineage>
        <taxon>Bacteria</taxon>
        <taxon>Bacillati</taxon>
        <taxon>Chloroflexota</taxon>
        <taxon>Caldilineae</taxon>
        <taxon>Caldilineales</taxon>
        <taxon>Caldilineaceae</taxon>
    </lineage>
</organism>
<dbReference type="InterPro" id="IPR027417">
    <property type="entry name" value="P-loop_NTPase"/>
</dbReference>
<dbReference type="SUPFAM" id="SSF52540">
    <property type="entry name" value="P-loop containing nucleoside triphosphate hydrolases"/>
    <property type="match status" value="1"/>
</dbReference>
<gene>
    <name evidence="1" type="ORF">F4Y08_02560</name>
</gene>
<dbReference type="AlphaFoldDB" id="A0A6B1DNW1"/>
<evidence type="ECO:0000313" key="1">
    <source>
        <dbReference type="EMBL" id="MYD89210.1"/>
    </source>
</evidence>